<evidence type="ECO:0008006" key="4">
    <source>
        <dbReference type="Google" id="ProtNLM"/>
    </source>
</evidence>
<dbReference type="PANTHER" id="PTHR35604:SF2">
    <property type="entry name" value="TRANSPOSASE INSH FOR INSERTION SEQUENCE ELEMENT IS5A-RELATED"/>
    <property type="match status" value="1"/>
</dbReference>
<dbReference type="AlphaFoldDB" id="A0A4R1NUD1"/>
<evidence type="ECO:0000313" key="2">
    <source>
        <dbReference type="EMBL" id="TCL15538.1"/>
    </source>
</evidence>
<feature type="region of interest" description="Disordered" evidence="1">
    <location>
        <begin position="1"/>
        <end position="70"/>
    </location>
</feature>
<evidence type="ECO:0000256" key="1">
    <source>
        <dbReference type="SAM" id="MobiDB-lite"/>
    </source>
</evidence>
<organism evidence="2 3">
    <name type="scientific">Azotobacter chroococcum</name>
    <dbReference type="NCBI Taxonomy" id="353"/>
    <lineage>
        <taxon>Bacteria</taxon>
        <taxon>Pseudomonadati</taxon>
        <taxon>Pseudomonadota</taxon>
        <taxon>Gammaproteobacteria</taxon>
        <taxon>Pseudomonadales</taxon>
        <taxon>Pseudomonadaceae</taxon>
        <taxon>Azotobacter</taxon>
    </lineage>
</organism>
<sequence length="185" mass="20192">MASTATSRWSAANRGSPYTHKSFVRNDGGEPPADGTRNPYADFKGEKRSNATHRSTTDPEARLARKNNGDASRLAHMAHTMIEHRSGLIVDVECTELNGHAEIEVALAMLKRTAKPGSTVGADKNHDQQAFVQGARLVGLVARLACIRASCARRTPKGVETAPESSKRERKKLLLANIQQRRLVI</sequence>
<accession>A0A4R1NUD1</accession>
<reference evidence="2 3" key="1">
    <citation type="submission" date="2019-03" db="EMBL/GenBank/DDBJ databases">
        <title>Genomic Encyclopedia of Type Strains, Phase IV (KMG-IV): sequencing the most valuable type-strain genomes for metagenomic binning, comparative biology and taxonomic classification.</title>
        <authorList>
            <person name="Goeker M."/>
        </authorList>
    </citation>
    <scope>NUCLEOTIDE SEQUENCE [LARGE SCALE GENOMIC DNA]</scope>
    <source>
        <strain evidence="2 3">DSM 2286</strain>
    </source>
</reference>
<gene>
    <name evidence="2" type="ORF">EV691_15812</name>
</gene>
<feature type="compositionally biased region" description="Polar residues" evidence="1">
    <location>
        <begin position="1"/>
        <end position="10"/>
    </location>
</feature>
<feature type="compositionally biased region" description="Basic and acidic residues" evidence="1">
    <location>
        <begin position="43"/>
        <end position="63"/>
    </location>
</feature>
<dbReference type="Proteomes" id="UP000295169">
    <property type="component" value="Unassembled WGS sequence"/>
</dbReference>
<comment type="caution">
    <text evidence="2">The sequence shown here is derived from an EMBL/GenBank/DDBJ whole genome shotgun (WGS) entry which is preliminary data.</text>
</comment>
<name>A0A4R1NUD1_9GAMM</name>
<dbReference type="EMBL" id="SMMU01000058">
    <property type="protein sequence ID" value="TCL15538.1"/>
    <property type="molecule type" value="Genomic_DNA"/>
</dbReference>
<dbReference type="PANTHER" id="PTHR35604">
    <property type="entry name" value="TRANSPOSASE INSH FOR INSERTION SEQUENCE ELEMENT IS5A-RELATED"/>
    <property type="match status" value="1"/>
</dbReference>
<protein>
    <recommendedName>
        <fullName evidence="4">Transposase IS4-like domain-containing protein</fullName>
    </recommendedName>
</protein>
<proteinExistence type="predicted"/>
<evidence type="ECO:0000313" key="3">
    <source>
        <dbReference type="Proteomes" id="UP000295169"/>
    </source>
</evidence>